<accession>A0A5D3D893</accession>
<evidence type="ECO:0000313" key="2">
    <source>
        <dbReference type="EMBL" id="KAA0036189.1"/>
    </source>
</evidence>
<dbReference type="Proteomes" id="UP000321947">
    <property type="component" value="Unassembled WGS sequence"/>
</dbReference>
<dbReference type="EMBL" id="SSTD01006800">
    <property type="protein sequence ID" value="TYK19733.1"/>
    <property type="molecule type" value="Genomic_DNA"/>
</dbReference>
<protein>
    <submittedName>
        <fullName evidence="3">Uncharacterized protein</fullName>
    </submittedName>
</protein>
<evidence type="ECO:0000313" key="4">
    <source>
        <dbReference type="Proteomes" id="UP000321393"/>
    </source>
</evidence>
<evidence type="ECO:0000256" key="1">
    <source>
        <dbReference type="SAM" id="Coils"/>
    </source>
</evidence>
<proteinExistence type="predicted"/>
<organism evidence="3 5">
    <name type="scientific">Cucumis melo var. makuwa</name>
    <name type="common">Oriental melon</name>
    <dbReference type="NCBI Taxonomy" id="1194695"/>
    <lineage>
        <taxon>Eukaryota</taxon>
        <taxon>Viridiplantae</taxon>
        <taxon>Streptophyta</taxon>
        <taxon>Embryophyta</taxon>
        <taxon>Tracheophyta</taxon>
        <taxon>Spermatophyta</taxon>
        <taxon>Magnoliopsida</taxon>
        <taxon>eudicotyledons</taxon>
        <taxon>Gunneridae</taxon>
        <taxon>Pentapetalae</taxon>
        <taxon>rosids</taxon>
        <taxon>fabids</taxon>
        <taxon>Cucurbitales</taxon>
        <taxon>Cucurbitaceae</taxon>
        <taxon>Benincaseae</taxon>
        <taxon>Cucumis</taxon>
    </lineage>
</organism>
<evidence type="ECO:0000313" key="3">
    <source>
        <dbReference type="EMBL" id="TYK19733.1"/>
    </source>
</evidence>
<dbReference type="AlphaFoldDB" id="A0A5D3D893"/>
<evidence type="ECO:0000313" key="5">
    <source>
        <dbReference type="Proteomes" id="UP000321947"/>
    </source>
</evidence>
<dbReference type="Proteomes" id="UP000321393">
    <property type="component" value="Unassembled WGS sequence"/>
</dbReference>
<sequence length="52" mass="6064">MIELQLRAALDQAMQRIEEQTRNHDVLASEVEQMRKLIEDMSRAHQGPPHDP</sequence>
<gene>
    <name evidence="3" type="ORF">E5676_scaffold214G00400</name>
    <name evidence="2" type="ORF">E6C27_scaffold69G00590</name>
</gene>
<comment type="caution">
    <text evidence="3">The sequence shown here is derived from an EMBL/GenBank/DDBJ whole genome shotgun (WGS) entry which is preliminary data.</text>
</comment>
<name>A0A5D3D893_CUCMM</name>
<dbReference type="EMBL" id="SSTE01019715">
    <property type="protein sequence ID" value="KAA0036189.1"/>
    <property type="molecule type" value="Genomic_DNA"/>
</dbReference>
<keyword evidence="1" id="KW-0175">Coiled coil</keyword>
<feature type="coiled-coil region" evidence="1">
    <location>
        <begin position="3"/>
        <end position="37"/>
    </location>
</feature>
<reference evidence="4 5" key="1">
    <citation type="submission" date="2019-08" db="EMBL/GenBank/DDBJ databases">
        <title>Draft genome sequences of two oriental melons (Cucumis melo L. var makuwa).</title>
        <authorList>
            <person name="Kwon S.-Y."/>
        </authorList>
    </citation>
    <scope>NUCLEOTIDE SEQUENCE [LARGE SCALE GENOMIC DNA]</scope>
    <source>
        <strain evidence="5">cv. Chang Bougi</strain>
        <strain evidence="4">cv. SW 3</strain>
        <tissue evidence="3">Leaf</tissue>
    </source>
</reference>